<evidence type="ECO:0000256" key="5">
    <source>
        <dbReference type="ARBA" id="ARBA00023002"/>
    </source>
</evidence>
<dbReference type="GO" id="GO:0004497">
    <property type="term" value="F:monooxygenase activity"/>
    <property type="evidence" value="ECO:0007669"/>
    <property type="project" value="UniProtKB-KW"/>
</dbReference>
<dbReference type="InterPro" id="IPR002401">
    <property type="entry name" value="Cyt_P450_E_grp-I"/>
</dbReference>
<dbReference type="GO" id="GO:0016705">
    <property type="term" value="F:oxidoreductase activity, acting on paired donors, with incorporation or reduction of molecular oxygen"/>
    <property type="evidence" value="ECO:0007669"/>
    <property type="project" value="InterPro"/>
</dbReference>
<keyword evidence="6 8" id="KW-0408">Iron</keyword>
<dbReference type="GO" id="GO:0020037">
    <property type="term" value="F:heme binding"/>
    <property type="evidence" value="ECO:0007669"/>
    <property type="project" value="InterPro"/>
</dbReference>
<accession>A0A1S4DW34</accession>
<dbReference type="KEGG" id="cmo:103488948"/>
<dbReference type="Pfam" id="PF00067">
    <property type="entry name" value="p450"/>
    <property type="match status" value="1"/>
</dbReference>
<evidence type="ECO:0000256" key="2">
    <source>
        <dbReference type="ARBA" id="ARBA00010617"/>
    </source>
</evidence>
<reference evidence="12" key="1">
    <citation type="submission" date="2025-08" db="UniProtKB">
        <authorList>
            <consortium name="RefSeq"/>
        </authorList>
    </citation>
    <scope>IDENTIFICATION</scope>
    <source>
        <tissue evidence="12">Stem</tissue>
    </source>
</reference>
<dbReference type="PANTHER" id="PTHR47955:SF19">
    <property type="entry name" value="CYTOCHROME P450 71A9-LIKE ISOFORM X1"/>
    <property type="match status" value="1"/>
</dbReference>
<evidence type="ECO:0000256" key="6">
    <source>
        <dbReference type="ARBA" id="ARBA00023004"/>
    </source>
</evidence>
<dbReference type="GO" id="GO:0005506">
    <property type="term" value="F:iron ion binding"/>
    <property type="evidence" value="ECO:0007669"/>
    <property type="project" value="InterPro"/>
</dbReference>
<dbReference type="eggNOG" id="KOG0156">
    <property type="taxonomic scope" value="Eukaryota"/>
</dbReference>
<dbReference type="RefSeq" id="XP_016900197.2">
    <property type="nucleotide sequence ID" value="XM_017044708.2"/>
</dbReference>
<dbReference type="CDD" id="cd11072">
    <property type="entry name" value="CYP71-like"/>
    <property type="match status" value="1"/>
</dbReference>
<evidence type="ECO:0000313" key="12">
    <source>
        <dbReference type="RefSeq" id="XP_016900197.2"/>
    </source>
</evidence>
<dbReference type="AlphaFoldDB" id="A0A1S4DW34"/>
<evidence type="ECO:0000256" key="7">
    <source>
        <dbReference type="ARBA" id="ARBA00023033"/>
    </source>
</evidence>
<name>A0A1S4DW34_CUCME</name>
<evidence type="ECO:0000256" key="10">
    <source>
        <dbReference type="SAM" id="Phobius"/>
    </source>
</evidence>
<dbReference type="InParanoid" id="A0A1S4DW34"/>
<dbReference type="PRINTS" id="PR00385">
    <property type="entry name" value="P450"/>
</dbReference>
<feature type="transmembrane region" description="Helical" evidence="10">
    <location>
        <begin position="374"/>
        <end position="394"/>
    </location>
</feature>
<dbReference type="Proteomes" id="UP001652600">
    <property type="component" value="Chromosome 10"/>
</dbReference>
<dbReference type="InterPro" id="IPR001128">
    <property type="entry name" value="Cyt_P450"/>
</dbReference>
<comment type="cofactor">
    <cofactor evidence="1 8">
        <name>heme</name>
        <dbReference type="ChEBI" id="CHEBI:30413"/>
    </cofactor>
</comment>
<keyword evidence="10" id="KW-0812">Transmembrane</keyword>
<evidence type="ECO:0000256" key="1">
    <source>
        <dbReference type="ARBA" id="ARBA00001971"/>
    </source>
</evidence>
<keyword evidence="10" id="KW-1133">Transmembrane helix</keyword>
<evidence type="ECO:0000256" key="4">
    <source>
        <dbReference type="ARBA" id="ARBA00022723"/>
    </source>
</evidence>
<evidence type="ECO:0000256" key="3">
    <source>
        <dbReference type="ARBA" id="ARBA00022617"/>
    </source>
</evidence>
<evidence type="ECO:0000256" key="9">
    <source>
        <dbReference type="RuleBase" id="RU000461"/>
    </source>
</evidence>
<evidence type="ECO:0000313" key="11">
    <source>
        <dbReference type="Proteomes" id="UP001652600"/>
    </source>
</evidence>
<comment type="similarity">
    <text evidence="2 9">Belongs to the cytochrome P450 family.</text>
</comment>
<keyword evidence="5 9" id="KW-0560">Oxidoreductase</keyword>
<organism evidence="11 12">
    <name type="scientific">Cucumis melo</name>
    <name type="common">Muskmelon</name>
    <dbReference type="NCBI Taxonomy" id="3656"/>
    <lineage>
        <taxon>Eukaryota</taxon>
        <taxon>Viridiplantae</taxon>
        <taxon>Streptophyta</taxon>
        <taxon>Embryophyta</taxon>
        <taxon>Tracheophyta</taxon>
        <taxon>Spermatophyta</taxon>
        <taxon>Magnoliopsida</taxon>
        <taxon>eudicotyledons</taxon>
        <taxon>Gunneridae</taxon>
        <taxon>Pentapetalae</taxon>
        <taxon>rosids</taxon>
        <taxon>fabids</taxon>
        <taxon>Cucurbitales</taxon>
        <taxon>Cucurbitaceae</taxon>
        <taxon>Benincaseae</taxon>
        <taxon>Cucumis</taxon>
    </lineage>
</organism>
<keyword evidence="11" id="KW-1185">Reference proteome</keyword>
<gene>
    <name evidence="12" type="primary">LOC103488948</name>
</gene>
<dbReference type="SUPFAM" id="SSF48264">
    <property type="entry name" value="Cytochrome P450"/>
    <property type="match status" value="1"/>
</dbReference>
<keyword evidence="10" id="KW-0472">Membrane</keyword>
<keyword evidence="3 8" id="KW-0349">Heme</keyword>
<dbReference type="GeneID" id="103488948"/>
<feature type="transmembrane region" description="Helical" evidence="10">
    <location>
        <begin position="31"/>
        <end position="46"/>
    </location>
</feature>
<dbReference type="PRINTS" id="PR00463">
    <property type="entry name" value="EP450I"/>
</dbReference>
<feature type="binding site" description="axial binding residue" evidence="8">
    <location>
        <position position="520"/>
    </location>
    <ligand>
        <name>heme</name>
        <dbReference type="ChEBI" id="CHEBI:30413"/>
    </ligand>
    <ligandPart>
        <name>Fe</name>
        <dbReference type="ChEBI" id="CHEBI:18248"/>
    </ligandPart>
</feature>
<keyword evidence="4 8" id="KW-0479">Metal-binding</keyword>
<protein>
    <submittedName>
        <fullName evidence="12">Cytochrome P450 71B37-like</fullName>
    </submittedName>
</protein>
<evidence type="ECO:0000256" key="8">
    <source>
        <dbReference type="PIRSR" id="PIRSR602401-1"/>
    </source>
</evidence>
<dbReference type="PANTHER" id="PTHR47955">
    <property type="entry name" value="CYTOCHROME P450 FAMILY 71 PROTEIN"/>
    <property type="match status" value="1"/>
</dbReference>
<dbReference type="Gene3D" id="1.10.630.10">
    <property type="entry name" value="Cytochrome P450"/>
    <property type="match status" value="1"/>
</dbReference>
<keyword evidence="7 9" id="KW-0503">Monooxygenase</keyword>
<dbReference type="InterPro" id="IPR017972">
    <property type="entry name" value="Cyt_P450_CS"/>
</dbReference>
<sequence length="582" mass="66957">MINIYRLHETHLIYRKQNSTRLIVQKSNKKSLYIYIFMHATLFPYIDRTLKEKDQMFSLDQIMHSFVIMWPWLPLTMLLFSSLLFLLSKKMKLNNVIVHLPPTPPKLPFLGHLHLITSLSHRSFRHLSEEYGPVMLLQLGSIPTVVVSSAAAAKEVLKVHDLASCSRPRSVANARFSYNYLDIGLAPYGEHWREVRKICVLELFSARRVQSFQKIREEEIGVMLNSISQSSLLSNDPIDLSEKFYSLTANIITRIAFGKKFRGGELDNENFQKVIRRAMAAVGSSSAADYFPKVGWIIDWVNGVHRRLEMSFNELDIFFQHIVDDRIKFRESPRSSQDNDDDEQENIVDVLLKMEKNSSQFGEMKLTRDCIKALIMDIFLAGVETGATTLVWAMTELIKNPKVMKKLQNEIRNCVKESTIVKESDLQNLEYLKAVVKEVLRLHTPAPLLLPREAMSHFKLNGYDILPKTHIHVNVWAIGRDSEIWTNPEEFIPERFIGSNIDYKGQNFEFLPFGSGRRICPGMNMASFTVELALANMLLCFDWKLPNGVKEEDIDMEEELGLTASKKSPLQLVPVHYFNSKA</sequence>
<feature type="transmembrane region" description="Helical" evidence="10">
    <location>
        <begin position="66"/>
        <end position="87"/>
    </location>
</feature>
<dbReference type="PROSITE" id="PS00086">
    <property type="entry name" value="CYTOCHROME_P450"/>
    <property type="match status" value="1"/>
</dbReference>
<dbReference type="InterPro" id="IPR036396">
    <property type="entry name" value="Cyt_P450_sf"/>
</dbReference>
<dbReference type="FunCoup" id="A0A1S4DW34">
    <property type="interactions" value="860"/>
</dbReference>
<proteinExistence type="inferred from homology"/>